<dbReference type="SMART" id="SM00530">
    <property type="entry name" value="HTH_XRE"/>
    <property type="match status" value="1"/>
</dbReference>
<evidence type="ECO:0000256" key="1">
    <source>
        <dbReference type="ARBA" id="ARBA00023125"/>
    </source>
</evidence>
<dbReference type="CDD" id="cd00093">
    <property type="entry name" value="HTH_XRE"/>
    <property type="match status" value="1"/>
</dbReference>
<dbReference type="PANTHER" id="PTHR46797:SF1">
    <property type="entry name" value="METHYLPHOSPHONATE SYNTHASE"/>
    <property type="match status" value="1"/>
</dbReference>
<organism evidence="3 4">
    <name type="scientific">Limosilactobacillus reuteri</name>
    <name type="common">Lactobacillus reuteri</name>
    <dbReference type="NCBI Taxonomy" id="1598"/>
    <lineage>
        <taxon>Bacteria</taxon>
        <taxon>Bacillati</taxon>
        <taxon>Bacillota</taxon>
        <taxon>Bacilli</taxon>
        <taxon>Lactobacillales</taxon>
        <taxon>Lactobacillaceae</taxon>
        <taxon>Limosilactobacillus</taxon>
    </lineage>
</organism>
<dbReference type="EMBL" id="PZQO01000005">
    <property type="protein sequence ID" value="PTM30260.1"/>
    <property type="molecule type" value="Genomic_DNA"/>
</dbReference>
<evidence type="ECO:0000259" key="2">
    <source>
        <dbReference type="PROSITE" id="PS50943"/>
    </source>
</evidence>
<gene>
    <name evidence="3" type="ORF">DA796_02175</name>
</gene>
<dbReference type="Pfam" id="PF01381">
    <property type="entry name" value="HTH_3"/>
    <property type="match status" value="1"/>
</dbReference>
<dbReference type="InterPro" id="IPR010982">
    <property type="entry name" value="Lambda_DNA-bd_dom_sf"/>
</dbReference>
<dbReference type="InterPro" id="IPR050807">
    <property type="entry name" value="TransReg_Diox_bact_type"/>
</dbReference>
<dbReference type="SUPFAM" id="SSF47413">
    <property type="entry name" value="lambda repressor-like DNA-binding domains"/>
    <property type="match status" value="1"/>
</dbReference>
<dbReference type="Gene3D" id="1.10.260.40">
    <property type="entry name" value="lambda repressor-like DNA-binding domains"/>
    <property type="match status" value="1"/>
</dbReference>
<dbReference type="InterPro" id="IPR001387">
    <property type="entry name" value="Cro/C1-type_HTH"/>
</dbReference>
<protein>
    <submittedName>
        <fullName evidence="3">XRE family transcriptional regulator</fullName>
    </submittedName>
</protein>
<evidence type="ECO:0000313" key="3">
    <source>
        <dbReference type="EMBL" id="PTM30260.1"/>
    </source>
</evidence>
<name>A0ABD6XET4_LIMRT</name>
<dbReference type="PANTHER" id="PTHR46797">
    <property type="entry name" value="HTH-TYPE TRANSCRIPTIONAL REGULATOR"/>
    <property type="match status" value="1"/>
</dbReference>
<keyword evidence="1" id="KW-0238">DNA-binding</keyword>
<evidence type="ECO:0000313" key="4">
    <source>
        <dbReference type="Proteomes" id="UP000241783"/>
    </source>
</evidence>
<proteinExistence type="predicted"/>
<accession>A0ABD6XET4</accession>
<dbReference type="GO" id="GO:0003677">
    <property type="term" value="F:DNA binding"/>
    <property type="evidence" value="ECO:0007669"/>
    <property type="project" value="UniProtKB-KW"/>
</dbReference>
<dbReference type="AlphaFoldDB" id="A0ABD6XET4"/>
<dbReference type="PROSITE" id="PS50943">
    <property type="entry name" value="HTH_CROC1"/>
    <property type="match status" value="1"/>
</dbReference>
<sequence length="110" mass="12488">MNNLSQNIVKQRHALHLTQEKLAEKAGMSVNFLSKLERGASRTVSAETLQHLANALEISMEELLNGINKEYSYIKGPYEIQLNKILDSYSQTQREEICKGIITILNTKIK</sequence>
<dbReference type="Proteomes" id="UP000241783">
    <property type="component" value="Unassembled WGS sequence"/>
</dbReference>
<dbReference type="RefSeq" id="WP_085650026.1">
    <property type="nucleotide sequence ID" value="NZ_JANLJD010000001.1"/>
</dbReference>
<reference evidence="3 4" key="1">
    <citation type="submission" date="2018-03" db="EMBL/GenBank/DDBJ databases">
        <title>Genome Sequences of Lactobacillus sp. Isolates from Traditional Turkish Sourdough.</title>
        <authorList>
            <person name="Skory C.D."/>
            <person name="Dertli E."/>
        </authorList>
    </citation>
    <scope>NUCLEOTIDE SEQUENCE [LARGE SCALE GENOMIC DNA]</scope>
    <source>
        <strain evidence="3 4">E81</strain>
    </source>
</reference>
<feature type="domain" description="HTH cro/C1-type" evidence="2">
    <location>
        <begin position="8"/>
        <end position="63"/>
    </location>
</feature>
<comment type="caution">
    <text evidence="3">The sequence shown here is derived from an EMBL/GenBank/DDBJ whole genome shotgun (WGS) entry which is preliminary data.</text>
</comment>